<organism evidence="2 3">
    <name type="scientific">Synaphobranchus kaupii</name>
    <name type="common">Kaup's arrowtooth eel</name>
    <dbReference type="NCBI Taxonomy" id="118154"/>
    <lineage>
        <taxon>Eukaryota</taxon>
        <taxon>Metazoa</taxon>
        <taxon>Chordata</taxon>
        <taxon>Craniata</taxon>
        <taxon>Vertebrata</taxon>
        <taxon>Euteleostomi</taxon>
        <taxon>Actinopterygii</taxon>
        <taxon>Neopterygii</taxon>
        <taxon>Teleostei</taxon>
        <taxon>Anguilliformes</taxon>
        <taxon>Synaphobranchidae</taxon>
        <taxon>Synaphobranchus</taxon>
    </lineage>
</organism>
<dbReference type="Proteomes" id="UP001152622">
    <property type="component" value="Chromosome 4"/>
</dbReference>
<name>A0A9Q1FU09_SYNKA</name>
<sequence length="119" mass="12596">MLRFWPGVTGEITPVPKGSLGKEIVVTMLQEHSLTHLQRVRRGPEIAPPPAKFYQPCFMYEGALSGGCDLTCEKQAPQTIAQRSAGRGAGVAGLTPPSCRNAHVELPSPSGASAASRND</sequence>
<protein>
    <submittedName>
        <fullName evidence="2">Uncharacterized protein</fullName>
    </submittedName>
</protein>
<comment type="caution">
    <text evidence="2">The sequence shown here is derived from an EMBL/GenBank/DDBJ whole genome shotgun (WGS) entry which is preliminary data.</text>
</comment>
<evidence type="ECO:0000313" key="3">
    <source>
        <dbReference type="Proteomes" id="UP001152622"/>
    </source>
</evidence>
<gene>
    <name evidence="2" type="ORF">SKAU_G00145130</name>
</gene>
<evidence type="ECO:0000313" key="2">
    <source>
        <dbReference type="EMBL" id="KAJ8365682.1"/>
    </source>
</evidence>
<feature type="compositionally biased region" description="Polar residues" evidence="1">
    <location>
        <begin position="110"/>
        <end position="119"/>
    </location>
</feature>
<accession>A0A9Q1FU09</accession>
<dbReference type="AlphaFoldDB" id="A0A9Q1FU09"/>
<evidence type="ECO:0000256" key="1">
    <source>
        <dbReference type="SAM" id="MobiDB-lite"/>
    </source>
</evidence>
<reference evidence="2" key="1">
    <citation type="journal article" date="2023" name="Science">
        <title>Genome structures resolve the early diversification of teleost fishes.</title>
        <authorList>
            <person name="Parey E."/>
            <person name="Louis A."/>
            <person name="Montfort J."/>
            <person name="Bouchez O."/>
            <person name="Roques C."/>
            <person name="Iampietro C."/>
            <person name="Lluch J."/>
            <person name="Castinel A."/>
            <person name="Donnadieu C."/>
            <person name="Desvignes T."/>
            <person name="Floi Bucao C."/>
            <person name="Jouanno E."/>
            <person name="Wen M."/>
            <person name="Mejri S."/>
            <person name="Dirks R."/>
            <person name="Jansen H."/>
            <person name="Henkel C."/>
            <person name="Chen W.J."/>
            <person name="Zahm M."/>
            <person name="Cabau C."/>
            <person name="Klopp C."/>
            <person name="Thompson A.W."/>
            <person name="Robinson-Rechavi M."/>
            <person name="Braasch I."/>
            <person name="Lecointre G."/>
            <person name="Bobe J."/>
            <person name="Postlethwait J.H."/>
            <person name="Berthelot C."/>
            <person name="Roest Crollius H."/>
            <person name="Guiguen Y."/>
        </authorList>
    </citation>
    <scope>NUCLEOTIDE SEQUENCE</scope>
    <source>
        <strain evidence="2">WJC10195</strain>
    </source>
</reference>
<feature type="region of interest" description="Disordered" evidence="1">
    <location>
        <begin position="79"/>
        <end position="119"/>
    </location>
</feature>
<keyword evidence="3" id="KW-1185">Reference proteome</keyword>
<dbReference type="EMBL" id="JAINUF010000004">
    <property type="protein sequence ID" value="KAJ8365682.1"/>
    <property type="molecule type" value="Genomic_DNA"/>
</dbReference>
<proteinExistence type="predicted"/>